<evidence type="ECO:0000256" key="7">
    <source>
        <dbReference type="ARBA" id="ARBA00023012"/>
    </source>
</evidence>
<dbReference type="GO" id="GO:0005886">
    <property type="term" value="C:plasma membrane"/>
    <property type="evidence" value="ECO:0007669"/>
    <property type="project" value="TreeGrafter"/>
</dbReference>
<feature type="transmembrane region" description="Helical" evidence="8">
    <location>
        <begin position="12"/>
        <end position="37"/>
    </location>
</feature>
<dbReference type="GO" id="GO:0000155">
    <property type="term" value="F:phosphorelay sensor kinase activity"/>
    <property type="evidence" value="ECO:0007669"/>
    <property type="project" value="InterPro"/>
</dbReference>
<evidence type="ECO:0000256" key="6">
    <source>
        <dbReference type="ARBA" id="ARBA00022777"/>
    </source>
</evidence>
<dbReference type="InterPro" id="IPR003594">
    <property type="entry name" value="HATPase_dom"/>
</dbReference>
<evidence type="ECO:0000313" key="11">
    <source>
        <dbReference type="Proteomes" id="UP000661435"/>
    </source>
</evidence>
<dbReference type="Pfam" id="PF00512">
    <property type="entry name" value="HisKA"/>
    <property type="match status" value="1"/>
</dbReference>
<organism evidence="10 11">
    <name type="scientific">Lawsonibacter hominis</name>
    <dbReference type="NCBI Taxonomy" id="2763053"/>
    <lineage>
        <taxon>Bacteria</taxon>
        <taxon>Bacillati</taxon>
        <taxon>Bacillota</taxon>
        <taxon>Clostridia</taxon>
        <taxon>Eubacteriales</taxon>
        <taxon>Oscillospiraceae</taxon>
        <taxon>Lawsonibacter</taxon>
    </lineage>
</organism>
<name>A0A8J6J4G9_9FIRM</name>
<accession>A0A8J6J4G9</accession>
<feature type="domain" description="Histidine kinase" evidence="9">
    <location>
        <begin position="212"/>
        <end position="428"/>
    </location>
</feature>
<reference evidence="10" key="1">
    <citation type="submission" date="2020-08" db="EMBL/GenBank/DDBJ databases">
        <title>Genome public.</title>
        <authorList>
            <person name="Liu C."/>
            <person name="Sun Q."/>
        </authorList>
    </citation>
    <scope>NUCLEOTIDE SEQUENCE</scope>
    <source>
        <strain evidence="10">NSJ-51</strain>
    </source>
</reference>
<evidence type="ECO:0000256" key="4">
    <source>
        <dbReference type="ARBA" id="ARBA00022553"/>
    </source>
</evidence>
<dbReference type="InterPro" id="IPR036097">
    <property type="entry name" value="HisK_dim/P_sf"/>
</dbReference>
<dbReference type="InterPro" id="IPR005467">
    <property type="entry name" value="His_kinase_dom"/>
</dbReference>
<comment type="catalytic activity">
    <reaction evidence="1">
        <text>ATP + protein L-histidine = ADP + protein N-phospho-L-histidine.</text>
        <dbReference type="EC" id="2.7.13.3"/>
    </reaction>
</comment>
<dbReference type="InterPro" id="IPR050351">
    <property type="entry name" value="BphY/WalK/GraS-like"/>
</dbReference>
<dbReference type="PANTHER" id="PTHR45453:SF1">
    <property type="entry name" value="PHOSPHATE REGULON SENSOR PROTEIN PHOR"/>
    <property type="match status" value="1"/>
</dbReference>
<evidence type="ECO:0000256" key="8">
    <source>
        <dbReference type="SAM" id="Phobius"/>
    </source>
</evidence>
<dbReference type="RefSeq" id="WP_186906450.1">
    <property type="nucleotide sequence ID" value="NZ_JACOPP010000002.1"/>
</dbReference>
<dbReference type="Pfam" id="PF02518">
    <property type="entry name" value="HATPase_c"/>
    <property type="match status" value="1"/>
</dbReference>
<keyword evidence="8" id="KW-0812">Transmembrane</keyword>
<keyword evidence="8" id="KW-0472">Membrane</keyword>
<protein>
    <recommendedName>
        <fullName evidence="3">histidine kinase</fullName>
        <ecNumber evidence="3">2.7.13.3</ecNumber>
    </recommendedName>
</protein>
<keyword evidence="8" id="KW-1133">Transmembrane helix</keyword>
<dbReference type="Gene3D" id="1.10.287.130">
    <property type="match status" value="1"/>
</dbReference>
<evidence type="ECO:0000256" key="1">
    <source>
        <dbReference type="ARBA" id="ARBA00000085"/>
    </source>
</evidence>
<dbReference type="PANTHER" id="PTHR45453">
    <property type="entry name" value="PHOSPHATE REGULON SENSOR PROTEIN PHOR"/>
    <property type="match status" value="1"/>
</dbReference>
<dbReference type="PRINTS" id="PR00344">
    <property type="entry name" value="BCTRLSENSOR"/>
</dbReference>
<proteinExistence type="predicted"/>
<dbReference type="SUPFAM" id="SSF55874">
    <property type="entry name" value="ATPase domain of HSP90 chaperone/DNA topoisomerase II/histidine kinase"/>
    <property type="match status" value="1"/>
</dbReference>
<dbReference type="CDD" id="cd00075">
    <property type="entry name" value="HATPase"/>
    <property type="match status" value="1"/>
</dbReference>
<dbReference type="GO" id="GO:0016036">
    <property type="term" value="P:cellular response to phosphate starvation"/>
    <property type="evidence" value="ECO:0007669"/>
    <property type="project" value="TreeGrafter"/>
</dbReference>
<dbReference type="AlphaFoldDB" id="A0A8J6J4G9"/>
<gene>
    <name evidence="10" type="ORF">H8S57_02265</name>
</gene>
<dbReference type="FunFam" id="3.30.565.10:FF:000006">
    <property type="entry name" value="Sensor histidine kinase WalK"/>
    <property type="match status" value="1"/>
</dbReference>
<comment type="caution">
    <text evidence="10">The sequence shown here is derived from an EMBL/GenBank/DDBJ whole genome shotgun (WGS) entry which is preliminary data.</text>
</comment>
<evidence type="ECO:0000313" key="10">
    <source>
        <dbReference type="EMBL" id="MBC5732551.1"/>
    </source>
</evidence>
<dbReference type="InterPro" id="IPR036890">
    <property type="entry name" value="HATPase_C_sf"/>
</dbReference>
<keyword evidence="6 10" id="KW-0418">Kinase</keyword>
<dbReference type="Gene3D" id="3.30.565.10">
    <property type="entry name" value="Histidine kinase-like ATPase, C-terminal domain"/>
    <property type="match status" value="1"/>
</dbReference>
<dbReference type="SMART" id="SM00388">
    <property type="entry name" value="HisKA"/>
    <property type="match status" value="1"/>
</dbReference>
<comment type="subcellular location">
    <subcellularLocation>
        <location evidence="2">Membrane</location>
    </subcellularLocation>
</comment>
<keyword evidence="4" id="KW-0597">Phosphoprotein</keyword>
<keyword evidence="11" id="KW-1185">Reference proteome</keyword>
<keyword evidence="5" id="KW-0808">Transferase</keyword>
<dbReference type="CDD" id="cd00082">
    <property type="entry name" value="HisKA"/>
    <property type="match status" value="1"/>
</dbReference>
<keyword evidence="7" id="KW-0902">Two-component regulatory system</keyword>
<evidence type="ECO:0000256" key="2">
    <source>
        <dbReference type="ARBA" id="ARBA00004370"/>
    </source>
</evidence>
<evidence type="ECO:0000256" key="5">
    <source>
        <dbReference type="ARBA" id="ARBA00022679"/>
    </source>
</evidence>
<dbReference type="SUPFAM" id="SSF47384">
    <property type="entry name" value="Homodimeric domain of signal transducing histidine kinase"/>
    <property type="match status" value="1"/>
</dbReference>
<dbReference type="EMBL" id="JACOPP010000002">
    <property type="protein sequence ID" value="MBC5732551.1"/>
    <property type="molecule type" value="Genomic_DNA"/>
</dbReference>
<dbReference type="GO" id="GO:0004721">
    <property type="term" value="F:phosphoprotein phosphatase activity"/>
    <property type="evidence" value="ECO:0007669"/>
    <property type="project" value="TreeGrafter"/>
</dbReference>
<evidence type="ECO:0000256" key="3">
    <source>
        <dbReference type="ARBA" id="ARBA00012438"/>
    </source>
</evidence>
<evidence type="ECO:0000259" key="9">
    <source>
        <dbReference type="PROSITE" id="PS50109"/>
    </source>
</evidence>
<dbReference type="PROSITE" id="PS50109">
    <property type="entry name" value="HIS_KIN"/>
    <property type="match status" value="1"/>
</dbReference>
<sequence length="432" mass="48350">MDRKAFLLQRRLRYMLLLFVVFLALFGIFDLIVYAVAEGALYEDVDRQMEHAAQAIESNVDGAVENFQNGKNIVYTDRGSYVITYRIFLLLRDRQGNILNAEYLSSFDYMLNVGFQAGAHGMQTESVERNSFVLYYRTYTLAVTTSAGETFYVQMTTDSTEIEASLAIILRVLVQCTLAAMLLVLIVGWFLSKTLVQGVTEAWERQDEFISYASHELRSPLAVIHSSLELLLDTPGARIIERSDLIMNSLTETSRLRKMASNLLEMVQLQAAEMTIHRENIHLDQMVGDFIEPFRYQAEAAGKTMACTLQHGLDIQADRQLLTELLAILLENALKYTEPGDSIRVSAQMADGKAVLAVSDTGVGIKDEALGKIFTRFYREERQQSKADGSGLGLYIASLIVTRHGGRITAAHNRPKGTTFAVTLPVREKGKA</sequence>
<dbReference type="SMART" id="SM00387">
    <property type="entry name" value="HATPase_c"/>
    <property type="match status" value="1"/>
</dbReference>
<dbReference type="EC" id="2.7.13.3" evidence="3"/>
<dbReference type="InterPro" id="IPR004358">
    <property type="entry name" value="Sig_transdc_His_kin-like_C"/>
</dbReference>
<dbReference type="Proteomes" id="UP000661435">
    <property type="component" value="Unassembled WGS sequence"/>
</dbReference>
<dbReference type="InterPro" id="IPR003661">
    <property type="entry name" value="HisK_dim/P_dom"/>
</dbReference>
<feature type="transmembrane region" description="Helical" evidence="8">
    <location>
        <begin position="168"/>
        <end position="191"/>
    </location>
</feature>